<evidence type="ECO:0000256" key="1">
    <source>
        <dbReference type="ARBA" id="ARBA00001971"/>
    </source>
</evidence>
<reference evidence="15" key="1">
    <citation type="submission" date="2025-08" db="UniProtKB">
        <authorList>
            <consortium name="Ensembl"/>
        </authorList>
    </citation>
    <scope>IDENTIFICATION</scope>
</reference>
<evidence type="ECO:0000256" key="11">
    <source>
        <dbReference type="ARBA" id="ARBA00023033"/>
    </source>
</evidence>
<keyword evidence="5 13" id="KW-0349">Heme</keyword>
<evidence type="ECO:0000313" key="15">
    <source>
        <dbReference type="Ensembl" id="ENSSMRP00000002909.1"/>
    </source>
</evidence>
<keyword evidence="9" id="KW-0560">Oxidoreductase</keyword>
<dbReference type="PRINTS" id="PR00385">
    <property type="entry name" value="P450"/>
</dbReference>
<feature type="binding site" description="axial binding residue" evidence="13">
    <location>
        <position position="443"/>
    </location>
    <ligand>
        <name>heme</name>
        <dbReference type="ChEBI" id="CHEBI:30413"/>
    </ligand>
    <ligandPart>
        <name>Fe</name>
        <dbReference type="ChEBI" id="CHEBI:18248"/>
    </ligandPart>
</feature>
<proteinExistence type="inferred from homology"/>
<evidence type="ECO:0000256" key="5">
    <source>
        <dbReference type="ARBA" id="ARBA00022617"/>
    </source>
</evidence>
<accession>A0A8D0B4S6</accession>
<dbReference type="InterPro" id="IPR050182">
    <property type="entry name" value="Cytochrome_P450_fam2"/>
</dbReference>
<dbReference type="Pfam" id="PF00067">
    <property type="entry name" value="p450"/>
    <property type="match status" value="1"/>
</dbReference>
<dbReference type="GO" id="GO:0008392">
    <property type="term" value="F:arachidonate epoxygenase activity"/>
    <property type="evidence" value="ECO:0007669"/>
    <property type="project" value="TreeGrafter"/>
</dbReference>
<dbReference type="GO" id="GO:0006805">
    <property type="term" value="P:xenobiotic metabolic process"/>
    <property type="evidence" value="ECO:0007669"/>
    <property type="project" value="TreeGrafter"/>
</dbReference>
<dbReference type="PRINTS" id="PR00463">
    <property type="entry name" value="EP450I"/>
</dbReference>
<comment type="subcellular location">
    <subcellularLocation>
        <location evidence="3">Endoplasmic reticulum membrane</location>
    </subcellularLocation>
    <subcellularLocation>
        <location evidence="2">Microsome membrane</location>
    </subcellularLocation>
</comment>
<evidence type="ECO:0000256" key="10">
    <source>
        <dbReference type="ARBA" id="ARBA00023004"/>
    </source>
</evidence>
<dbReference type="GeneTree" id="ENSGT00940000164086"/>
<dbReference type="GO" id="GO:0005506">
    <property type="term" value="F:iron ion binding"/>
    <property type="evidence" value="ECO:0007669"/>
    <property type="project" value="InterPro"/>
</dbReference>
<evidence type="ECO:0000256" key="14">
    <source>
        <dbReference type="SAM" id="SignalP"/>
    </source>
</evidence>
<organism evidence="15 16">
    <name type="scientific">Salvator merianae</name>
    <name type="common">Argentine black and white tegu</name>
    <name type="synonym">Tupinambis merianae</name>
    <dbReference type="NCBI Taxonomy" id="96440"/>
    <lineage>
        <taxon>Eukaryota</taxon>
        <taxon>Metazoa</taxon>
        <taxon>Chordata</taxon>
        <taxon>Craniata</taxon>
        <taxon>Vertebrata</taxon>
        <taxon>Euteleostomi</taxon>
        <taxon>Lepidosauria</taxon>
        <taxon>Squamata</taxon>
        <taxon>Bifurcata</taxon>
        <taxon>Unidentata</taxon>
        <taxon>Episquamata</taxon>
        <taxon>Laterata</taxon>
        <taxon>Teiioidea</taxon>
        <taxon>Teiidae</taxon>
        <taxon>Salvator</taxon>
    </lineage>
</organism>
<dbReference type="InterPro" id="IPR020469">
    <property type="entry name" value="Cyt_P450_CYP2_fam"/>
</dbReference>
<comment type="cofactor">
    <cofactor evidence="1 13">
        <name>heme</name>
        <dbReference type="ChEBI" id="CHEBI:30413"/>
    </cofactor>
</comment>
<evidence type="ECO:0000256" key="6">
    <source>
        <dbReference type="ARBA" id="ARBA00022723"/>
    </source>
</evidence>
<dbReference type="OMA" id="YVNAFIA"/>
<dbReference type="PANTHER" id="PTHR24300:SF84">
    <property type="entry name" value="CYTOCHROME P450, FAMILY 2, SUBFAMILY T, POLYPEPTIDE 4"/>
    <property type="match status" value="1"/>
</dbReference>
<dbReference type="InterPro" id="IPR001128">
    <property type="entry name" value="Cyt_P450"/>
</dbReference>
<keyword evidence="14" id="KW-0732">Signal</keyword>
<dbReference type="GO" id="GO:0019373">
    <property type="term" value="P:epoxygenase P450 pathway"/>
    <property type="evidence" value="ECO:0007669"/>
    <property type="project" value="TreeGrafter"/>
</dbReference>
<keyword evidence="6 13" id="KW-0479">Metal-binding</keyword>
<comment type="similarity">
    <text evidence="4">Belongs to the cytochrome P450 family.</text>
</comment>
<keyword evidence="8" id="KW-0492">Microsome</keyword>
<evidence type="ECO:0000256" key="3">
    <source>
        <dbReference type="ARBA" id="ARBA00004586"/>
    </source>
</evidence>
<dbReference type="SUPFAM" id="SSF48264">
    <property type="entry name" value="Cytochrome P450"/>
    <property type="match status" value="1"/>
</dbReference>
<feature type="chain" id="PRO_5034834102" description="Cytochrome P450" evidence="14">
    <location>
        <begin position="27"/>
        <end position="498"/>
    </location>
</feature>
<dbReference type="Proteomes" id="UP000694421">
    <property type="component" value="Unplaced"/>
</dbReference>
<sequence length="498" mass="56727">MVAGTSTALGWLLVLLFSAVAWYLSGQRRAGNKRGKLPPGPTPLPLVGNLFHLDPREMHRSLEKLSKTYGPVYTIHLGSLPCVVLCGYQAVKEALVDQGDDFSDRGAFPVFYRFTQGNGIAFSNGEKWKVLRRFALHTLKNFGMGRSSLEPRIQEEAQCLAQEFQGKKGVPFNPIDLVCRAVSNVICVLVFGKRYDYEDADFLLLLDHFNENFRIMSSRWGELYNIFPRLMDFVPGPHHRIFHNFEKLRQFITEHVRRHQKHLDRNNPQDYIDHFLLRMEQEKQDPQSYFHMDTLVMSTHNLFFGGTETTSTTLRYGFLILMKYPEVAARVQQEIDRVVGPGRPPCLADRKAMPYTDAVVYEIQRFISILPMGLPRAVIRDTPFRGFLLPKGTNVIPLLSSVLSDPTRFKDPASFNPANFLDKEDAFQGNDAFVPFAPGKRICLGASLARMEIFLFLTTILQQFTLQPLVPPAEIDLTPLCTGLGNVPRPYEFRVLPR</sequence>
<evidence type="ECO:0008006" key="17">
    <source>
        <dbReference type="Google" id="ProtNLM"/>
    </source>
</evidence>
<dbReference type="GO" id="GO:0020037">
    <property type="term" value="F:heme binding"/>
    <property type="evidence" value="ECO:0007669"/>
    <property type="project" value="InterPro"/>
</dbReference>
<evidence type="ECO:0000256" key="7">
    <source>
        <dbReference type="ARBA" id="ARBA00022824"/>
    </source>
</evidence>
<keyword evidence="10 13" id="KW-0408">Iron</keyword>
<feature type="signal peptide" evidence="14">
    <location>
        <begin position="1"/>
        <end position="26"/>
    </location>
</feature>
<evidence type="ECO:0000256" key="12">
    <source>
        <dbReference type="ARBA" id="ARBA00023136"/>
    </source>
</evidence>
<dbReference type="PANTHER" id="PTHR24300">
    <property type="entry name" value="CYTOCHROME P450 508A4-RELATED"/>
    <property type="match status" value="1"/>
</dbReference>
<evidence type="ECO:0000256" key="8">
    <source>
        <dbReference type="ARBA" id="ARBA00022848"/>
    </source>
</evidence>
<evidence type="ECO:0000256" key="13">
    <source>
        <dbReference type="PIRSR" id="PIRSR602401-1"/>
    </source>
</evidence>
<dbReference type="Gene3D" id="1.10.630.10">
    <property type="entry name" value="Cytochrome P450"/>
    <property type="match status" value="1"/>
</dbReference>
<dbReference type="InterPro" id="IPR036396">
    <property type="entry name" value="Cyt_P450_sf"/>
</dbReference>
<dbReference type="FunFam" id="1.10.630.10:FF:000001">
    <property type="entry name" value="Cytochrome P450, family 2"/>
    <property type="match status" value="1"/>
</dbReference>
<evidence type="ECO:0000313" key="16">
    <source>
        <dbReference type="Proteomes" id="UP000694421"/>
    </source>
</evidence>
<keyword evidence="11" id="KW-0503">Monooxygenase</keyword>
<dbReference type="PRINTS" id="PR01957">
    <property type="entry name" value="EP450ICYP2F"/>
</dbReference>
<name>A0A8D0B4S6_SALMN</name>
<dbReference type="GO" id="GO:0019825">
    <property type="term" value="F:oxygen binding"/>
    <property type="evidence" value="ECO:0007669"/>
    <property type="project" value="InterPro"/>
</dbReference>
<keyword evidence="16" id="KW-1185">Reference proteome</keyword>
<dbReference type="InterPro" id="IPR002401">
    <property type="entry name" value="Cyt_P450_E_grp-I"/>
</dbReference>
<evidence type="ECO:0000256" key="9">
    <source>
        <dbReference type="ARBA" id="ARBA00023002"/>
    </source>
</evidence>
<dbReference type="GO" id="GO:0005789">
    <property type="term" value="C:endoplasmic reticulum membrane"/>
    <property type="evidence" value="ECO:0007669"/>
    <property type="project" value="UniProtKB-SubCell"/>
</dbReference>
<dbReference type="GO" id="GO:0016712">
    <property type="term" value="F:oxidoreductase activity, acting on paired donors, with incorporation or reduction of molecular oxygen, reduced flavin or flavoprotein as one donor, and incorporation of one atom of oxygen"/>
    <property type="evidence" value="ECO:0007669"/>
    <property type="project" value="TreeGrafter"/>
</dbReference>
<reference evidence="15" key="2">
    <citation type="submission" date="2025-09" db="UniProtKB">
        <authorList>
            <consortium name="Ensembl"/>
        </authorList>
    </citation>
    <scope>IDENTIFICATION</scope>
</reference>
<evidence type="ECO:0000256" key="4">
    <source>
        <dbReference type="ARBA" id="ARBA00010617"/>
    </source>
</evidence>
<evidence type="ECO:0000256" key="2">
    <source>
        <dbReference type="ARBA" id="ARBA00004524"/>
    </source>
</evidence>
<keyword evidence="12" id="KW-0472">Membrane</keyword>
<dbReference type="AlphaFoldDB" id="A0A8D0B4S6"/>
<keyword evidence="7" id="KW-0256">Endoplasmic reticulum</keyword>
<dbReference type="Ensembl" id="ENSSMRT00000003485.1">
    <property type="protein sequence ID" value="ENSSMRP00000002909.1"/>
    <property type="gene ID" value="ENSSMRG00000002480.1"/>
</dbReference>
<protein>
    <recommendedName>
        <fullName evidence="17">Cytochrome P450</fullName>
    </recommendedName>
</protein>